<accession>A0A7S4A1T8</accession>
<evidence type="ECO:0000313" key="1">
    <source>
        <dbReference type="EMBL" id="CAE0700986.1"/>
    </source>
</evidence>
<evidence type="ECO:0000313" key="3">
    <source>
        <dbReference type="Proteomes" id="UP000789595"/>
    </source>
</evidence>
<dbReference type="EMBL" id="HBIW01019079">
    <property type="protein sequence ID" value="CAE0700986.1"/>
    <property type="molecule type" value="Transcribed_RNA"/>
</dbReference>
<reference evidence="1" key="1">
    <citation type="submission" date="2021-01" db="EMBL/GenBank/DDBJ databases">
        <authorList>
            <person name="Corre E."/>
            <person name="Pelletier E."/>
            <person name="Niang G."/>
            <person name="Scheremetjew M."/>
            <person name="Finn R."/>
            <person name="Kale V."/>
            <person name="Holt S."/>
            <person name="Cochrane G."/>
            <person name="Meng A."/>
            <person name="Brown T."/>
            <person name="Cohen L."/>
        </authorList>
    </citation>
    <scope>NUCLEOTIDE SEQUENCE</scope>
    <source>
        <strain evidence="1">CCMP1756</strain>
    </source>
</reference>
<organism evidence="1">
    <name type="scientific">Pelagomonas calceolata</name>
    <dbReference type="NCBI Taxonomy" id="35677"/>
    <lineage>
        <taxon>Eukaryota</taxon>
        <taxon>Sar</taxon>
        <taxon>Stramenopiles</taxon>
        <taxon>Ochrophyta</taxon>
        <taxon>Pelagophyceae</taxon>
        <taxon>Pelagomonadales</taxon>
        <taxon>Pelagomonadaceae</taxon>
        <taxon>Pelagomonas</taxon>
    </lineage>
</organism>
<reference evidence="2" key="2">
    <citation type="submission" date="2021-11" db="EMBL/GenBank/DDBJ databases">
        <authorList>
            <consortium name="Genoscope - CEA"/>
            <person name="William W."/>
        </authorList>
    </citation>
    <scope>NUCLEOTIDE SEQUENCE</scope>
</reference>
<protein>
    <submittedName>
        <fullName evidence="1">Uncharacterized protein</fullName>
    </submittedName>
</protein>
<gene>
    <name evidence="1" type="ORF">PCAL00307_LOCUS16422</name>
    <name evidence="2" type="ORF">PECAL_4P14600</name>
</gene>
<dbReference type="Proteomes" id="UP000789595">
    <property type="component" value="Unassembled WGS sequence"/>
</dbReference>
<keyword evidence="3" id="KW-1185">Reference proteome</keyword>
<sequence>MRDVAIGALLGAVLAVFVHLAAIHSRTHHDAHHATSAIHQALKRAAPRRRFLPFFEGCAPSQTCARNLVERPRSRLEGAPGDASVPPPSDWASHFAGNELAGAVASAKCAPGAAVNAGHAHMSRGACAYEWLHDAFGRRRIDAEEACDIISESSAAFASTLIRETVSNLRSSVTAHVYWTVLDDSRTDAAANMMKAFETIARPSSPTPSVLVVASVGSKAACAARKAGARTAAWRPPPSHKGAIFMDQALATGGLDGPDIHGKKRTFLGVRGTGGVAPELWRDGREMLRYERARRYHVTNDTRLNYGARSAKAAALRHALSWRVVAIFSSTDHPKLLNAIYLKTDADAFFAGAPPSSLLTNLRPGLTCAARFGIDPRPEHQRFVRASRIGGAPTAAVLAFRRDAMAARAARVFLHASNALLEAVDASVNEAAVHAAAHGDVLVGCAVAASTGNDWEAWGCSGDIGEEAKQALRRANLDGDGPLQIQLWDSEQVVSHEHPSILSGATVAIHVRAGDDDLTASRDIRAGSRGGGLATTPYASVLRVAKELGVYPGAIDEFGNRDYFRVDTTKHRKYVAVEDTLIATMPPNFHNGERLGTACLSLLAIAYFTGRVAVLPAALHFEKYYYLWEFIDVEQSVLKVHFRESHFLSKARSHARRSVNAARVQVREDGTVSVSRVLDDDADDANARVYARPDPLDPMALAVAAATRDDVAKDADVLYLNVDEIPTHNALATPHRACTFRPPWRANGKGCASSGKGAPPWLGLLYDHYGHCTFEAHALRGLGLVTASDDCHAKRIEDARRMRLFDIDPGNRSLVVEKPRGGEAGKTFKGPAKR</sequence>
<proteinExistence type="predicted"/>
<dbReference type="AlphaFoldDB" id="A0A7S4A1T8"/>
<name>A0A7S4A1T8_9STRA</name>
<dbReference type="EMBL" id="CAKKNE010000004">
    <property type="protein sequence ID" value="CAH0374190.1"/>
    <property type="molecule type" value="Genomic_DNA"/>
</dbReference>
<dbReference type="OrthoDB" id="10634885at2759"/>
<evidence type="ECO:0000313" key="2">
    <source>
        <dbReference type="EMBL" id="CAH0374190.1"/>
    </source>
</evidence>